<dbReference type="AlphaFoldDB" id="A0A1G9TTH8"/>
<sequence length="232" mass="22852">MIAIVAAALVFAASLGVVAGVSTTGQAGETNVTILAHYPTEDGSTNETLLTAEDLASVGEPEAGTGGGYRIPVTLTQAGAESFTTTLVENGFTTTGAGNCEWGRSSDDPGYCLLTVVDGEVTAWHALGPALADSIESGAFEQDPRFVVTAANETAAQRIAAALREDAGAGTPVTDGDGGGVATDTAAAAAGTDDGTADTAGEQTDGSSTPGFTVVTVLAAVVVATVLGRVRA</sequence>
<reference evidence="2 3" key="1">
    <citation type="submission" date="2016-10" db="EMBL/GenBank/DDBJ databases">
        <authorList>
            <person name="de Groot N.N."/>
        </authorList>
    </citation>
    <scope>NUCLEOTIDE SEQUENCE [LARGE SCALE GENOMIC DNA]</scope>
    <source>
        <strain evidence="3">EB21,IBRC-M 10013,KCTC 4048</strain>
    </source>
</reference>
<evidence type="ECO:0000256" key="1">
    <source>
        <dbReference type="SAM" id="MobiDB-lite"/>
    </source>
</evidence>
<evidence type="ECO:0000313" key="2">
    <source>
        <dbReference type="EMBL" id="SDM51063.1"/>
    </source>
</evidence>
<dbReference type="Proteomes" id="UP000199370">
    <property type="component" value="Unassembled WGS sequence"/>
</dbReference>
<dbReference type="EMBL" id="FNIA01000003">
    <property type="protein sequence ID" value="SDM51063.1"/>
    <property type="molecule type" value="Genomic_DNA"/>
</dbReference>
<name>A0A1G9TTH8_9EURY</name>
<accession>A0A1G9TTH8</accession>
<proteinExistence type="predicted"/>
<feature type="compositionally biased region" description="Low complexity" evidence="1">
    <location>
        <begin position="190"/>
        <end position="206"/>
    </location>
</feature>
<gene>
    <name evidence="2" type="ORF">SAMN05192554_103125</name>
</gene>
<protein>
    <submittedName>
        <fullName evidence="2">Uncharacterized protein</fullName>
    </submittedName>
</protein>
<feature type="region of interest" description="Disordered" evidence="1">
    <location>
        <begin position="190"/>
        <end position="209"/>
    </location>
</feature>
<evidence type="ECO:0000313" key="3">
    <source>
        <dbReference type="Proteomes" id="UP000199370"/>
    </source>
</evidence>
<organism evidence="2 3">
    <name type="scientific">Haloarchaeobius iranensis</name>
    <dbReference type="NCBI Taxonomy" id="996166"/>
    <lineage>
        <taxon>Archaea</taxon>
        <taxon>Methanobacteriati</taxon>
        <taxon>Methanobacteriota</taxon>
        <taxon>Stenosarchaea group</taxon>
        <taxon>Halobacteria</taxon>
        <taxon>Halobacteriales</taxon>
        <taxon>Halorubellaceae</taxon>
        <taxon>Haloarchaeobius</taxon>
    </lineage>
</organism>
<keyword evidence="3" id="KW-1185">Reference proteome</keyword>
<dbReference type="STRING" id="996166.SAMN05192554_103125"/>